<dbReference type="AlphaFoldDB" id="A6WB70"/>
<dbReference type="EMBL" id="CP000750">
    <property type="protein sequence ID" value="ABS04059.1"/>
    <property type="molecule type" value="Genomic_DNA"/>
</dbReference>
<keyword evidence="3" id="KW-1185">Reference proteome</keyword>
<dbReference type="InterPro" id="IPR035919">
    <property type="entry name" value="EAL_sf"/>
</dbReference>
<feature type="compositionally biased region" description="Polar residues" evidence="1">
    <location>
        <begin position="99"/>
        <end position="111"/>
    </location>
</feature>
<dbReference type="Proteomes" id="UP000001116">
    <property type="component" value="Chromosome"/>
</dbReference>
<sequence length="127" mass="13225">MAQRVSTLHREPAQLAAGVRLYPDGAARLGAVSDLRLVHTGLGHDPRRKAVVAAVVTVAHSLDLRVIAEGVETEAKPIEQLMRGVTTCKVSTAAAHGPRTTSPPSGLTDLSGQARPHQRPNATGTGS</sequence>
<dbReference type="Gene3D" id="3.20.20.450">
    <property type="entry name" value="EAL domain"/>
    <property type="match status" value="1"/>
</dbReference>
<gene>
    <name evidence="2" type="ordered locus">Krad_2585</name>
</gene>
<dbReference type="HOGENOM" id="CLU_1967606_0_0_11"/>
<evidence type="ECO:0000313" key="3">
    <source>
        <dbReference type="Proteomes" id="UP000001116"/>
    </source>
</evidence>
<dbReference type="STRING" id="266940.Krad_2585"/>
<dbReference type="KEGG" id="kra:Krad_2585"/>
<name>A6WB70_KINRD</name>
<organism evidence="2 3">
    <name type="scientific">Kineococcus radiotolerans (strain ATCC BAA-149 / DSM 14245 / SRS30216)</name>
    <dbReference type="NCBI Taxonomy" id="266940"/>
    <lineage>
        <taxon>Bacteria</taxon>
        <taxon>Bacillati</taxon>
        <taxon>Actinomycetota</taxon>
        <taxon>Actinomycetes</taxon>
        <taxon>Kineosporiales</taxon>
        <taxon>Kineosporiaceae</taxon>
        <taxon>Kineococcus</taxon>
    </lineage>
</organism>
<dbReference type="SUPFAM" id="SSF141868">
    <property type="entry name" value="EAL domain-like"/>
    <property type="match status" value="1"/>
</dbReference>
<reference evidence="3" key="1">
    <citation type="journal article" date="2008" name="PLoS ONE">
        <title>Survival in nuclear waste, extreme resistance, and potential applications gleaned from the genome sequence of Kineococcus radiotolerans SRS30216.</title>
        <authorList>
            <person name="Bagwell C.E."/>
            <person name="Bhat S."/>
            <person name="Hawkins G.M."/>
            <person name="Smith B.W."/>
            <person name="Biswas T."/>
            <person name="Hoover T.R."/>
            <person name="Saunders E."/>
            <person name="Han C.S."/>
            <person name="Tsodikov O.V."/>
            <person name="Shimkets L.J."/>
        </authorList>
    </citation>
    <scope>NUCLEOTIDE SEQUENCE [LARGE SCALE GENOMIC DNA]</scope>
    <source>
        <strain evidence="3">ATCC BAA-149 / DSM 14245 / SRS30216</strain>
    </source>
</reference>
<evidence type="ECO:0000313" key="2">
    <source>
        <dbReference type="EMBL" id="ABS04059.1"/>
    </source>
</evidence>
<protein>
    <submittedName>
        <fullName evidence="2">Diguanylate phosphodiesterase</fullName>
    </submittedName>
</protein>
<proteinExistence type="predicted"/>
<feature type="region of interest" description="Disordered" evidence="1">
    <location>
        <begin position="91"/>
        <end position="127"/>
    </location>
</feature>
<accession>A6WB70</accession>
<evidence type="ECO:0000256" key="1">
    <source>
        <dbReference type="SAM" id="MobiDB-lite"/>
    </source>
</evidence>